<evidence type="ECO:0000313" key="4">
    <source>
        <dbReference type="Proteomes" id="UP000002630"/>
    </source>
</evidence>
<keyword evidence="4" id="KW-1185">Reference proteome</keyword>
<feature type="compositionally biased region" description="Basic and acidic residues" evidence="1">
    <location>
        <begin position="200"/>
        <end position="211"/>
    </location>
</feature>
<dbReference type="SMART" id="SM01083">
    <property type="entry name" value="Cir_N"/>
    <property type="match status" value="1"/>
</dbReference>
<dbReference type="OrthoDB" id="10374373at2759"/>
<evidence type="ECO:0000259" key="2">
    <source>
        <dbReference type="SMART" id="SM01083"/>
    </source>
</evidence>
<dbReference type="PANTHER" id="PTHR22093">
    <property type="entry name" value="LEUKOCYTE RECEPTOR CLUSTER LRC MEMBER 1"/>
    <property type="match status" value="1"/>
</dbReference>
<feature type="domain" description="CBF1-interacting co-repressor CIR N-terminal" evidence="2">
    <location>
        <begin position="12"/>
        <end position="48"/>
    </location>
</feature>
<feature type="region of interest" description="Disordered" evidence="1">
    <location>
        <begin position="191"/>
        <end position="245"/>
    </location>
</feature>
<dbReference type="Pfam" id="PF10197">
    <property type="entry name" value="Cir_N"/>
    <property type="match status" value="1"/>
</dbReference>
<feature type="compositionally biased region" description="Basic and acidic residues" evidence="1">
    <location>
        <begin position="85"/>
        <end position="96"/>
    </location>
</feature>
<feature type="compositionally biased region" description="Polar residues" evidence="1">
    <location>
        <begin position="166"/>
        <end position="178"/>
    </location>
</feature>
<dbReference type="Proteomes" id="UP000002630">
    <property type="component" value="Linkage Group LG13"/>
</dbReference>
<accession>D8LPN2</accession>
<feature type="region of interest" description="Disordered" evidence="1">
    <location>
        <begin position="53"/>
        <end position="179"/>
    </location>
</feature>
<sequence length="390" mass="43439">MSGRLIILPKKSWHPGKRENIEKVLRDERLAAEEAAAARERAREITQEGIVETLTKKRSASETIEGEANAASGTPASRRRRGQDKRRSQDRDEEALGGKGQGWGATLQHVNLFSDAEREAGKILGQNSDHQREKKEQELQRQQRSGLAPTALGEGSAELKDKESQPWYTQLQPQSTACVSKVAARTVRLGREVTGQEAEEAIKRDQGRKGQADPMGSLFRSGAQPMRGSLPLERRGTSYQPEAATANLPGAAGLCVDEATSHSNRGKHAGKAKKVKKDKKGKRDKKKHAKEKRHSTETRTRSDRDRFARRHSDSAAGLSGGRADEATDAQREQKLKDLRSRRLAREGGERERQIRLLAEREMAGQSLPDERTRAYNNQYNAPAARQNRIR</sequence>
<dbReference type="PANTHER" id="PTHR22093:SF0">
    <property type="entry name" value="LEUKOCYTE RECEPTOR CLUSTER MEMBER 1"/>
    <property type="match status" value="1"/>
</dbReference>
<feature type="region of interest" description="Disordered" evidence="1">
    <location>
        <begin position="258"/>
        <end position="390"/>
    </location>
</feature>
<dbReference type="InterPro" id="IPR039875">
    <property type="entry name" value="LENG1-like"/>
</dbReference>
<dbReference type="OMA" id="VWRRDNI"/>
<dbReference type="InterPro" id="IPR019339">
    <property type="entry name" value="CIR_N_dom"/>
</dbReference>
<feature type="compositionally biased region" description="Basic and acidic residues" evidence="1">
    <location>
        <begin position="322"/>
        <end position="373"/>
    </location>
</feature>
<dbReference type="EMBL" id="FN648741">
    <property type="protein sequence ID" value="CBN77337.1"/>
    <property type="molecule type" value="Genomic_DNA"/>
</dbReference>
<gene>
    <name evidence="3" type="ORF">Esi_0053_0002</name>
</gene>
<name>D8LPN2_ECTSI</name>
<reference evidence="3 4" key="1">
    <citation type="journal article" date="2010" name="Nature">
        <title>The Ectocarpus genome and the independent evolution of multicellularity in brown algae.</title>
        <authorList>
            <person name="Cock J.M."/>
            <person name="Sterck L."/>
            <person name="Rouze P."/>
            <person name="Scornet D."/>
            <person name="Allen A.E."/>
            <person name="Amoutzias G."/>
            <person name="Anthouard V."/>
            <person name="Artiguenave F."/>
            <person name="Aury J.M."/>
            <person name="Badger J.H."/>
            <person name="Beszteri B."/>
            <person name="Billiau K."/>
            <person name="Bonnet E."/>
            <person name="Bothwell J.H."/>
            <person name="Bowler C."/>
            <person name="Boyen C."/>
            <person name="Brownlee C."/>
            <person name="Carrano C.J."/>
            <person name="Charrier B."/>
            <person name="Cho G.Y."/>
            <person name="Coelho S.M."/>
            <person name="Collen J."/>
            <person name="Corre E."/>
            <person name="Da Silva C."/>
            <person name="Delage L."/>
            <person name="Delaroque N."/>
            <person name="Dittami S.M."/>
            <person name="Doulbeau S."/>
            <person name="Elias M."/>
            <person name="Farnham G."/>
            <person name="Gachon C.M."/>
            <person name="Gschloessl B."/>
            <person name="Heesch S."/>
            <person name="Jabbari K."/>
            <person name="Jubin C."/>
            <person name="Kawai H."/>
            <person name="Kimura K."/>
            <person name="Kloareg B."/>
            <person name="Kupper F.C."/>
            <person name="Lang D."/>
            <person name="Le Bail A."/>
            <person name="Leblanc C."/>
            <person name="Lerouge P."/>
            <person name="Lohr M."/>
            <person name="Lopez P.J."/>
            <person name="Martens C."/>
            <person name="Maumus F."/>
            <person name="Michel G."/>
            <person name="Miranda-Saavedra D."/>
            <person name="Morales J."/>
            <person name="Moreau H."/>
            <person name="Motomura T."/>
            <person name="Nagasato C."/>
            <person name="Napoli C.A."/>
            <person name="Nelson D.R."/>
            <person name="Nyvall-Collen P."/>
            <person name="Peters A.F."/>
            <person name="Pommier C."/>
            <person name="Potin P."/>
            <person name="Poulain J."/>
            <person name="Quesneville H."/>
            <person name="Read B."/>
            <person name="Rensing S.A."/>
            <person name="Ritter A."/>
            <person name="Rousvoal S."/>
            <person name="Samanta M."/>
            <person name="Samson G."/>
            <person name="Schroeder D.C."/>
            <person name="Segurens B."/>
            <person name="Strittmatter M."/>
            <person name="Tonon T."/>
            <person name="Tregear J.W."/>
            <person name="Valentin K."/>
            <person name="von Dassow P."/>
            <person name="Yamagishi T."/>
            <person name="Van de Peer Y."/>
            <person name="Wincker P."/>
        </authorList>
    </citation>
    <scope>NUCLEOTIDE SEQUENCE [LARGE SCALE GENOMIC DNA]</scope>
    <source>
        <strain evidence="4">Ec32 / CCAP1310/4</strain>
    </source>
</reference>
<organism evidence="3 4">
    <name type="scientific">Ectocarpus siliculosus</name>
    <name type="common">Brown alga</name>
    <name type="synonym">Conferva siliculosa</name>
    <dbReference type="NCBI Taxonomy" id="2880"/>
    <lineage>
        <taxon>Eukaryota</taxon>
        <taxon>Sar</taxon>
        <taxon>Stramenopiles</taxon>
        <taxon>Ochrophyta</taxon>
        <taxon>PX clade</taxon>
        <taxon>Phaeophyceae</taxon>
        <taxon>Ectocarpales</taxon>
        <taxon>Ectocarpaceae</taxon>
        <taxon>Ectocarpus</taxon>
    </lineage>
</organism>
<feature type="compositionally biased region" description="Basic and acidic residues" evidence="1">
    <location>
        <begin position="294"/>
        <end position="313"/>
    </location>
</feature>
<protein>
    <recommendedName>
        <fullName evidence="2">CBF1-interacting co-repressor CIR N-terminal domain-containing protein</fullName>
    </recommendedName>
</protein>
<dbReference type="InParanoid" id="D8LPN2"/>
<feature type="compositionally biased region" description="Basic residues" evidence="1">
    <location>
        <begin position="264"/>
        <end position="293"/>
    </location>
</feature>
<dbReference type="EMBL" id="FN649738">
    <property type="protein sequence ID" value="CBN77337.1"/>
    <property type="molecule type" value="Genomic_DNA"/>
</dbReference>
<evidence type="ECO:0000313" key="3">
    <source>
        <dbReference type="EMBL" id="CBN77337.1"/>
    </source>
</evidence>
<evidence type="ECO:0000256" key="1">
    <source>
        <dbReference type="SAM" id="MobiDB-lite"/>
    </source>
</evidence>
<proteinExistence type="predicted"/>
<dbReference type="AlphaFoldDB" id="D8LPN2"/>
<feature type="compositionally biased region" description="Basic and acidic residues" evidence="1">
    <location>
        <begin position="129"/>
        <end position="141"/>
    </location>
</feature>